<dbReference type="Proteomes" id="UP000438429">
    <property type="component" value="Unassembled WGS sequence"/>
</dbReference>
<protein>
    <submittedName>
        <fullName evidence="2">Uncharacterized protein</fullName>
    </submittedName>
</protein>
<feature type="region of interest" description="Disordered" evidence="1">
    <location>
        <begin position="63"/>
        <end position="89"/>
    </location>
</feature>
<proteinExistence type="predicted"/>
<evidence type="ECO:0000313" key="3">
    <source>
        <dbReference type="Proteomes" id="UP000438429"/>
    </source>
</evidence>
<reference evidence="2 3" key="1">
    <citation type="submission" date="2019-06" db="EMBL/GenBank/DDBJ databases">
        <title>Draft genomes of female and male turbot (Scophthalmus maximus).</title>
        <authorList>
            <person name="Xu H."/>
            <person name="Xu X.-W."/>
            <person name="Shao C."/>
            <person name="Chen S."/>
        </authorList>
    </citation>
    <scope>NUCLEOTIDE SEQUENCE [LARGE SCALE GENOMIC DNA]</scope>
    <source>
        <strain evidence="2">Ysfricsl-2016a</strain>
        <tissue evidence="2">Blood</tissue>
    </source>
</reference>
<evidence type="ECO:0000313" key="2">
    <source>
        <dbReference type="EMBL" id="KAF0044534.1"/>
    </source>
</evidence>
<gene>
    <name evidence="2" type="ORF">F2P81_003692</name>
</gene>
<feature type="compositionally biased region" description="Basic and acidic residues" evidence="1">
    <location>
        <begin position="64"/>
        <end position="89"/>
    </location>
</feature>
<accession>A0A6A4TMS2</accession>
<evidence type="ECO:0000256" key="1">
    <source>
        <dbReference type="SAM" id="MobiDB-lite"/>
    </source>
</evidence>
<organism evidence="2 3">
    <name type="scientific">Scophthalmus maximus</name>
    <name type="common">Turbot</name>
    <name type="synonym">Psetta maxima</name>
    <dbReference type="NCBI Taxonomy" id="52904"/>
    <lineage>
        <taxon>Eukaryota</taxon>
        <taxon>Metazoa</taxon>
        <taxon>Chordata</taxon>
        <taxon>Craniata</taxon>
        <taxon>Vertebrata</taxon>
        <taxon>Euteleostomi</taxon>
        <taxon>Actinopterygii</taxon>
        <taxon>Neopterygii</taxon>
        <taxon>Teleostei</taxon>
        <taxon>Neoteleostei</taxon>
        <taxon>Acanthomorphata</taxon>
        <taxon>Carangaria</taxon>
        <taxon>Pleuronectiformes</taxon>
        <taxon>Pleuronectoidei</taxon>
        <taxon>Scophthalmidae</taxon>
        <taxon>Scophthalmus</taxon>
    </lineage>
</organism>
<name>A0A6A4TMS2_SCOMX</name>
<dbReference type="AlphaFoldDB" id="A0A6A4TMS2"/>
<comment type="caution">
    <text evidence="2">The sequence shown here is derived from an EMBL/GenBank/DDBJ whole genome shotgun (WGS) entry which is preliminary data.</text>
</comment>
<sequence>MMPAANWMSDKCKLRYCSLLIYLLKLNSFMWENVTGHVSHQDQTQQSELSTVRSGGKILYKSLPSEKKETHQSRQVNREERRKGDTQETLKHSYQIAKPLVSTTMFRRNAGPAYQFIMHSRFGVLFAHTFVLAWCVITSGENPSLCLMRPSNHLLRVISCAFLNCKQNDLAYSARWSSSGARGAVVHQGPDR</sequence>
<dbReference type="EMBL" id="VEVO01000003">
    <property type="protein sequence ID" value="KAF0044534.1"/>
    <property type="molecule type" value="Genomic_DNA"/>
</dbReference>